<evidence type="ECO:0000313" key="4">
    <source>
        <dbReference type="Proteomes" id="UP001321760"/>
    </source>
</evidence>
<name>A0AAV9H789_9PEZI</name>
<organism evidence="3 4">
    <name type="scientific">Podospora aff. communis PSN243</name>
    <dbReference type="NCBI Taxonomy" id="3040156"/>
    <lineage>
        <taxon>Eukaryota</taxon>
        <taxon>Fungi</taxon>
        <taxon>Dikarya</taxon>
        <taxon>Ascomycota</taxon>
        <taxon>Pezizomycotina</taxon>
        <taxon>Sordariomycetes</taxon>
        <taxon>Sordariomycetidae</taxon>
        <taxon>Sordariales</taxon>
        <taxon>Podosporaceae</taxon>
        <taxon>Podospora</taxon>
    </lineage>
</organism>
<sequence length="255" mass="28101">MATTTSIPRFLLPQSGLIWRGVTGAAPRGARINIRFVSTKGNPGPRVLEKPERFNPPSHGARLPRKGAVPRHYGGDLSKEEALAQIRKEYPGMMAPQGTLAHRIIYSRWIHVTITLGTLTFLAVYVWVENLRKNSPFADMLPAGKDFFTQPFASIGMFFEVLKLDKLRTSAIVAAKRARHVDDVEKRNKYRKAHGLSQEQGFASMLGLGKEKEAEEVEAVAPVDEASPVAVAEPIVAASAEETTQGPRKKFLGIF</sequence>
<feature type="transmembrane region" description="Helical" evidence="2">
    <location>
        <begin position="109"/>
        <end position="128"/>
    </location>
</feature>
<dbReference type="AlphaFoldDB" id="A0AAV9H789"/>
<evidence type="ECO:0000256" key="1">
    <source>
        <dbReference type="SAM" id="MobiDB-lite"/>
    </source>
</evidence>
<accession>A0AAV9H789</accession>
<feature type="region of interest" description="Disordered" evidence="1">
    <location>
        <begin position="45"/>
        <end position="67"/>
    </location>
</feature>
<gene>
    <name evidence="3" type="ORF">QBC34DRAFT_390780</name>
</gene>
<proteinExistence type="predicted"/>
<reference evidence="3" key="1">
    <citation type="journal article" date="2023" name="Mol. Phylogenet. Evol.">
        <title>Genome-scale phylogeny and comparative genomics of the fungal order Sordariales.</title>
        <authorList>
            <person name="Hensen N."/>
            <person name="Bonometti L."/>
            <person name="Westerberg I."/>
            <person name="Brannstrom I.O."/>
            <person name="Guillou S."/>
            <person name="Cros-Aarteil S."/>
            <person name="Calhoun S."/>
            <person name="Haridas S."/>
            <person name="Kuo A."/>
            <person name="Mondo S."/>
            <person name="Pangilinan J."/>
            <person name="Riley R."/>
            <person name="LaButti K."/>
            <person name="Andreopoulos B."/>
            <person name="Lipzen A."/>
            <person name="Chen C."/>
            <person name="Yan M."/>
            <person name="Daum C."/>
            <person name="Ng V."/>
            <person name="Clum A."/>
            <person name="Steindorff A."/>
            <person name="Ohm R.A."/>
            <person name="Martin F."/>
            <person name="Silar P."/>
            <person name="Natvig D.O."/>
            <person name="Lalanne C."/>
            <person name="Gautier V."/>
            <person name="Ament-Velasquez S.L."/>
            <person name="Kruys A."/>
            <person name="Hutchinson M.I."/>
            <person name="Powell A.J."/>
            <person name="Barry K."/>
            <person name="Miller A.N."/>
            <person name="Grigoriev I.V."/>
            <person name="Debuchy R."/>
            <person name="Gladieux P."/>
            <person name="Hiltunen Thoren M."/>
            <person name="Johannesson H."/>
        </authorList>
    </citation>
    <scope>NUCLEOTIDE SEQUENCE</scope>
    <source>
        <strain evidence="3">PSN243</strain>
    </source>
</reference>
<comment type="caution">
    <text evidence="3">The sequence shown here is derived from an EMBL/GenBank/DDBJ whole genome shotgun (WGS) entry which is preliminary data.</text>
</comment>
<keyword evidence="4" id="KW-1185">Reference proteome</keyword>
<protein>
    <submittedName>
        <fullName evidence="3">Uncharacterized protein</fullName>
    </submittedName>
</protein>
<dbReference type="Proteomes" id="UP001321760">
    <property type="component" value="Unassembled WGS sequence"/>
</dbReference>
<reference evidence="3" key="2">
    <citation type="submission" date="2023-05" db="EMBL/GenBank/DDBJ databases">
        <authorList>
            <consortium name="Lawrence Berkeley National Laboratory"/>
            <person name="Steindorff A."/>
            <person name="Hensen N."/>
            <person name="Bonometti L."/>
            <person name="Westerberg I."/>
            <person name="Brannstrom I.O."/>
            <person name="Guillou S."/>
            <person name="Cros-Aarteil S."/>
            <person name="Calhoun S."/>
            <person name="Haridas S."/>
            <person name="Kuo A."/>
            <person name="Mondo S."/>
            <person name="Pangilinan J."/>
            <person name="Riley R."/>
            <person name="Labutti K."/>
            <person name="Andreopoulos B."/>
            <person name="Lipzen A."/>
            <person name="Chen C."/>
            <person name="Yanf M."/>
            <person name="Daum C."/>
            <person name="Ng V."/>
            <person name="Clum A."/>
            <person name="Ohm R."/>
            <person name="Martin F."/>
            <person name="Silar P."/>
            <person name="Natvig D."/>
            <person name="Lalanne C."/>
            <person name="Gautier V."/>
            <person name="Ament-Velasquez S.L."/>
            <person name="Kruys A."/>
            <person name="Hutchinson M.I."/>
            <person name="Powell A.J."/>
            <person name="Barry K."/>
            <person name="Miller A.N."/>
            <person name="Grigoriev I.V."/>
            <person name="Debuchy R."/>
            <person name="Gladieux P."/>
            <person name="Thoren M.H."/>
            <person name="Johannesson H."/>
        </authorList>
    </citation>
    <scope>NUCLEOTIDE SEQUENCE</scope>
    <source>
        <strain evidence="3">PSN243</strain>
    </source>
</reference>
<evidence type="ECO:0000313" key="3">
    <source>
        <dbReference type="EMBL" id="KAK4455731.1"/>
    </source>
</evidence>
<evidence type="ECO:0000256" key="2">
    <source>
        <dbReference type="SAM" id="Phobius"/>
    </source>
</evidence>
<dbReference type="EMBL" id="MU865914">
    <property type="protein sequence ID" value="KAK4455731.1"/>
    <property type="molecule type" value="Genomic_DNA"/>
</dbReference>
<keyword evidence="2" id="KW-1133">Transmembrane helix</keyword>
<keyword evidence="2" id="KW-0812">Transmembrane</keyword>
<keyword evidence="2" id="KW-0472">Membrane</keyword>